<accession>A0A7U3YJX5</accession>
<dbReference type="RefSeq" id="WP_015723252.1">
    <property type="nucleotide sequence ID" value="NC_014972.1"/>
</dbReference>
<proteinExistence type="predicted"/>
<dbReference type="InterPro" id="IPR007029">
    <property type="entry name" value="YHS_dom"/>
</dbReference>
<keyword evidence="3" id="KW-1185">Reference proteome</keyword>
<dbReference type="SMART" id="SM00746">
    <property type="entry name" value="TRASH"/>
    <property type="match status" value="1"/>
</dbReference>
<gene>
    <name evidence="2" type="ordered locus">Despr_0525</name>
</gene>
<dbReference type="EMBL" id="CP002364">
    <property type="protein sequence ID" value="ADW16705.1"/>
    <property type="molecule type" value="Genomic_DNA"/>
</dbReference>
<dbReference type="Pfam" id="PF04945">
    <property type="entry name" value="YHS"/>
    <property type="match status" value="1"/>
</dbReference>
<reference evidence="2 3" key="1">
    <citation type="journal article" date="2011" name="Stand. Genomic Sci.">
        <title>Complete genome sequence of Desulfobulbus propionicus type strain (1pr3).</title>
        <authorList>
            <person name="Pagani I."/>
            <person name="Lapidus A."/>
            <person name="Nolan M."/>
            <person name="Lucas S."/>
            <person name="Hammon N."/>
            <person name="Deshpande S."/>
            <person name="Cheng J.F."/>
            <person name="Chertkov O."/>
            <person name="Davenport K."/>
            <person name="Tapia R."/>
            <person name="Han C."/>
            <person name="Goodwin L."/>
            <person name="Pitluck S."/>
            <person name="Liolios K."/>
            <person name="Mavromatis K."/>
            <person name="Ivanova N."/>
            <person name="Mikhailova N."/>
            <person name="Pati A."/>
            <person name="Chen A."/>
            <person name="Palaniappan K."/>
            <person name="Land M."/>
            <person name="Hauser L."/>
            <person name="Chang Y.J."/>
            <person name="Jeffries C.D."/>
            <person name="Detter J.C."/>
            <person name="Brambilla E."/>
            <person name="Kannan K.P."/>
            <person name="Djao O.D."/>
            <person name="Rohde M."/>
            <person name="Pukall R."/>
            <person name="Spring S."/>
            <person name="Goker M."/>
            <person name="Sikorski J."/>
            <person name="Woyke T."/>
            <person name="Bristow J."/>
            <person name="Eisen J.A."/>
            <person name="Markowitz V."/>
            <person name="Hugenholtz P."/>
            <person name="Kyrpides N.C."/>
            <person name="Klenk H.P."/>
        </authorList>
    </citation>
    <scope>NUCLEOTIDE SEQUENCE [LARGE SCALE GENOMIC DNA]</scope>
    <source>
        <strain evidence="3">ATCC 33891 / DSM 2032 / 1pr3</strain>
    </source>
</reference>
<dbReference type="InterPro" id="IPR011017">
    <property type="entry name" value="TRASH_dom"/>
</dbReference>
<organism evidence="2 3">
    <name type="scientific">Desulfobulbus propionicus (strain ATCC 33891 / DSM 2032 / VKM B-1956 / 1pr3)</name>
    <dbReference type="NCBI Taxonomy" id="577650"/>
    <lineage>
        <taxon>Bacteria</taxon>
        <taxon>Pseudomonadati</taxon>
        <taxon>Thermodesulfobacteriota</taxon>
        <taxon>Desulfobulbia</taxon>
        <taxon>Desulfobulbales</taxon>
        <taxon>Desulfobulbaceae</taxon>
        <taxon>Desulfobulbus</taxon>
    </lineage>
</organism>
<dbReference type="KEGG" id="dpr:Despr_0525"/>
<protein>
    <submittedName>
        <fullName evidence="2">YHS domain-containing protein</fullName>
    </submittedName>
</protein>
<dbReference type="Proteomes" id="UP000006365">
    <property type="component" value="Chromosome"/>
</dbReference>
<name>A0A7U3YJX5_DESPD</name>
<sequence>MTPLRLVFLIALGYIGWRMLRGGWGAKRSTNAHMATSDPQDVLVEDPVCHVLIPKHQALRLRRDGKTYYFCSEQCCDQFAGQTEQGES</sequence>
<evidence type="ECO:0000313" key="2">
    <source>
        <dbReference type="EMBL" id="ADW16705.1"/>
    </source>
</evidence>
<feature type="domain" description="TRASH" evidence="1">
    <location>
        <begin position="46"/>
        <end position="83"/>
    </location>
</feature>
<evidence type="ECO:0000313" key="3">
    <source>
        <dbReference type="Proteomes" id="UP000006365"/>
    </source>
</evidence>
<evidence type="ECO:0000259" key="1">
    <source>
        <dbReference type="SMART" id="SM00746"/>
    </source>
</evidence>
<dbReference type="AlphaFoldDB" id="A0A7U3YJX5"/>